<evidence type="ECO:0000313" key="2">
    <source>
        <dbReference type="EMBL" id="AMN15437.2"/>
    </source>
</evidence>
<evidence type="ECO:0000313" key="1">
    <source>
        <dbReference type="EMBL" id="AIG63071.2"/>
    </source>
</evidence>
<organism evidence="1">
    <name type="scientific">Helicoverpa SNPV AC53</name>
    <dbReference type="NCBI Taxonomy" id="1569367"/>
    <lineage>
        <taxon>Viruses</taxon>
        <taxon>Viruses incertae sedis</taxon>
        <taxon>Naldaviricetes</taxon>
        <taxon>Lefavirales</taxon>
        <taxon>Baculoviridae</taxon>
        <taxon>Alphabaculovirus</taxon>
        <taxon>Alphabaculovirus helarmigerae</taxon>
    </lineage>
</organism>
<evidence type="ECO:0000313" key="5">
    <source>
        <dbReference type="EMBL" id="AMN15851.2"/>
    </source>
</evidence>
<dbReference type="EMBL" id="KJ909666">
    <property type="protein sequence ID" value="AIG63071.2"/>
    <property type="molecule type" value="Genomic_DNA"/>
</dbReference>
<gene>
    <name evidence="1" type="ORF">HaSNPV-AC53_029</name>
</gene>
<reference evidence="1" key="3">
    <citation type="submission" date="2016-08" db="EMBL/GenBank/DDBJ databases">
        <authorList>
            <person name="Seilhamer J.J."/>
        </authorList>
    </citation>
    <scope>NUCLEOTIDE SEQUENCE</scope>
    <source>
        <strain evidence="1">AC53</strain>
        <strain evidence="7">AC53T4.1</strain>
        <strain evidence="8">AC53T4.2</strain>
    </source>
</reference>
<dbReference type="EMBL" id="KU738904">
    <property type="protein sequence ID" value="AMN16403.2"/>
    <property type="molecule type" value="Genomic_DNA"/>
</dbReference>
<evidence type="ECO:0000313" key="3">
    <source>
        <dbReference type="EMBL" id="AMN15575.2"/>
    </source>
</evidence>
<evidence type="ECO:0000313" key="9">
    <source>
        <dbReference type="EMBL" id="AMN16403.2"/>
    </source>
</evidence>
<dbReference type="EMBL" id="KU738897">
    <property type="protein sequence ID" value="AMN15437.2"/>
    <property type="molecule type" value="Genomic_DNA"/>
</dbReference>
<dbReference type="EMBL" id="KU738898">
    <property type="protein sequence ID" value="AMN15575.2"/>
    <property type="molecule type" value="Genomic_DNA"/>
</dbReference>
<reference evidence="1" key="1">
    <citation type="journal article" date="2015" name="Genome Announc.">
        <title>Complete Genome Sequences of Helicoverpa armigera Single Nucleopolyhedrovirus Strains AC53 and H25EA1 from Australia.</title>
        <authorList>
            <person name="Noune C."/>
            <person name="Hauxwell C."/>
        </authorList>
    </citation>
    <scope>NUCLEOTIDE SEQUENCE</scope>
    <source>
        <strain evidence="1">AC53</strain>
    </source>
</reference>
<dbReference type="EMBL" id="KU738903">
    <property type="protein sequence ID" value="AMN16265.2"/>
    <property type="molecule type" value="Genomic_DNA"/>
</dbReference>
<dbReference type="EMBL" id="KU738902">
    <property type="protein sequence ID" value="AMN16127.2"/>
    <property type="molecule type" value="Genomic_DNA"/>
</dbReference>
<sequence>MQSKFTMSEISHHTMYQAYLQRSFLSQKDWLYFDIPSEQLQKDFSLNMTSNDMTRIMQNAKTYNMARRILDRLLPVEARFYTMELLWNSIQPYVIFCFLFALCIHMEDWNSHETDRLLDELSLFLRQPIDEDSHRDKMYATSYRDIKFEYLHCFTVGQLKKFSKAFNKIVMRFE</sequence>
<reference evidence="2" key="2">
    <citation type="journal article" date="2016" name="Genome Announc.">
        <title>Complete Genome Sequences of Seven Helicoverpa armigera SNPV-AC53-Derived Strains.</title>
        <authorList>
            <person name="Noune C."/>
            <person name="Hauxwell C."/>
        </authorList>
    </citation>
    <scope>NUCLEOTIDE SEQUENCE</scope>
    <source>
        <strain evidence="2">AC53C3</strain>
        <strain evidence="3">AC53C5</strain>
        <strain evidence="4">AC53C6</strain>
        <strain evidence="5">AC53C9</strain>
        <strain evidence="6">AC53T2</strain>
        <strain evidence="9">AC53T5</strain>
    </source>
</reference>
<evidence type="ECO:0000313" key="8">
    <source>
        <dbReference type="EMBL" id="AMN16265.2"/>
    </source>
</evidence>
<name>A0A075TSI0_9ABAC</name>
<evidence type="ECO:0000313" key="4">
    <source>
        <dbReference type="EMBL" id="AMN15713.2"/>
    </source>
</evidence>
<dbReference type="EMBL" id="KU738901">
    <property type="protein sequence ID" value="AMN15989.2"/>
    <property type="molecule type" value="Genomic_DNA"/>
</dbReference>
<protein>
    <submittedName>
        <fullName evidence="1">ORF29</fullName>
    </submittedName>
</protein>
<dbReference type="EMBL" id="KU738899">
    <property type="protein sequence ID" value="AMN15713.2"/>
    <property type="molecule type" value="Genomic_DNA"/>
</dbReference>
<evidence type="ECO:0000313" key="7">
    <source>
        <dbReference type="EMBL" id="AMN16127.2"/>
    </source>
</evidence>
<evidence type="ECO:0000313" key="6">
    <source>
        <dbReference type="EMBL" id="AMN15989.2"/>
    </source>
</evidence>
<proteinExistence type="predicted"/>
<dbReference type="EMBL" id="KU738900">
    <property type="protein sequence ID" value="AMN15851.2"/>
    <property type="molecule type" value="Genomic_DNA"/>
</dbReference>
<accession>A0A075TSI0</accession>